<feature type="signal peptide" evidence="1">
    <location>
        <begin position="1"/>
        <end position="24"/>
    </location>
</feature>
<gene>
    <name evidence="2" type="ORF">J2X05_003314</name>
</gene>
<organism evidence="2 3">
    <name type="scientific">Cellvibrio fibrivorans</name>
    <dbReference type="NCBI Taxonomy" id="126350"/>
    <lineage>
        <taxon>Bacteria</taxon>
        <taxon>Pseudomonadati</taxon>
        <taxon>Pseudomonadota</taxon>
        <taxon>Gammaproteobacteria</taxon>
        <taxon>Cellvibrionales</taxon>
        <taxon>Cellvibrionaceae</taxon>
        <taxon>Cellvibrio</taxon>
    </lineage>
</organism>
<dbReference type="Proteomes" id="UP001253595">
    <property type="component" value="Unassembled WGS sequence"/>
</dbReference>
<accession>A0ABU1V1H8</accession>
<dbReference type="RefSeq" id="WP_310074445.1">
    <property type="nucleotide sequence ID" value="NZ_JAVDVX010000006.1"/>
</dbReference>
<proteinExistence type="predicted"/>
<sequence>MLFMRQTLSILCLLFSLLAMNTYAQTGNFNLENWPQTQAALKPMYVKAIMEQAGVHQVSFTHPAKFYISELDKFAAFAQEKNYRPYLKTSVAQNLATIAVIHCDWNNGVPPWEFAQKYLGDKQLELLQPLYGDAITKLQNNCGHPTNSQ</sequence>
<reference evidence="2 3" key="1">
    <citation type="submission" date="2023-07" db="EMBL/GenBank/DDBJ databases">
        <title>Sorghum-associated microbial communities from plants grown in Nebraska, USA.</title>
        <authorList>
            <person name="Schachtman D."/>
        </authorList>
    </citation>
    <scope>NUCLEOTIDE SEQUENCE [LARGE SCALE GENOMIC DNA]</scope>
    <source>
        <strain evidence="2 3">BE190</strain>
    </source>
</reference>
<comment type="caution">
    <text evidence="2">The sequence shown here is derived from an EMBL/GenBank/DDBJ whole genome shotgun (WGS) entry which is preliminary data.</text>
</comment>
<protein>
    <submittedName>
        <fullName evidence="2">Uncharacterized protein</fullName>
    </submittedName>
</protein>
<evidence type="ECO:0000313" key="3">
    <source>
        <dbReference type="Proteomes" id="UP001253595"/>
    </source>
</evidence>
<keyword evidence="1" id="KW-0732">Signal</keyword>
<evidence type="ECO:0000256" key="1">
    <source>
        <dbReference type="SAM" id="SignalP"/>
    </source>
</evidence>
<name>A0ABU1V1H8_9GAMM</name>
<keyword evidence="3" id="KW-1185">Reference proteome</keyword>
<feature type="chain" id="PRO_5045763548" evidence="1">
    <location>
        <begin position="25"/>
        <end position="149"/>
    </location>
</feature>
<evidence type="ECO:0000313" key="2">
    <source>
        <dbReference type="EMBL" id="MDR7091279.1"/>
    </source>
</evidence>
<dbReference type="EMBL" id="JAVDVX010000006">
    <property type="protein sequence ID" value="MDR7091279.1"/>
    <property type="molecule type" value="Genomic_DNA"/>
</dbReference>